<reference evidence="1 2" key="1">
    <citation type="submission" date="2019-06" db="EMBL/GenBank/DDBJ databases">
        <title>Draft genomes of female and male turbot (Scophthalmus maximus).</title>
        <authorList>
            <person name="Xu H."/>
            <person name="Xu X.-W."/>
            <person name="Shao C."/>
            <person name="Chen S."/>
        </authorList>
    </citation>
    <scope>NUCLEOTIDE SEQUENCE [LARGE SCALE GENOMIC DNA]</scope>
    <source>
        <strain evidence="1">Ysfricsl-2016a</strain>
        <tissue evidence="1">Blood</tissue>
    </source>
</reference>
<proteinExistence type="predicted"/>
<gene>
    <name evidence="1" type="ORF">F2P81_002231</name>
</gene>
<evidence type="ECO:0000313" key="2">
    <source>
        <dbReference type="Proteomes" id="UP000438429"/>
    </source>
</evidence>
<comment type="caution">
    <text evidence="1">The sequence shown here is derived from an EMBL/GenBank/DDBJ whole genome shotgun (WGS) entry which is preliminary data.</text>
</comment>
<protein>
    <submittedName>
        <fullName evidence="1">Uncharacterized protein</fullName>
    </submittedName>
</protein>
<name>A0A6A4TUM2_SCOMX</name>
<accession>A0A6A4TUM2</accession>
<dbReference type="Proteomes" id="UP000438429">
    <property type="component" value="Unassembled WGS sequence"/>
</dbReference>
<evidence type="ECO:0000313" key="1">
    <source>
        <dbReference type="EMBL" id="KAF0045702.1"/>
    </source>
</evidence>
<sequence>MQQSKKGGAEEATVDVKFTDLPNALIACKVPEDLFGEGSVKVSAVCQLLAASLAKTQFDLHATLENTLSFL</sequence>
<dbReference type="AlphaFoldDB" id="A0A6A4TUM2"/>
<dbReference type="EMBL" id="VEVO01000002">
    <property type="protein sequence ID" value="KAF0045702.1"/>
    <property type="molecule type" value="Genomic_DNA"/>
</dbReference>
<organism evidence="1 2">
    <name type="scientific">Scophthalmus maximus</name>
    <name type="common">Turbot</name>
    <name type="synonym">Psetta maxima</name>
    <dbReference type="NCBI Taxonomy" id="52904"/>
    <lineage>
        <taxon>Eukaryota</taxon>
        <taxon>Metazoa</taxon>
        <taxon>Chordata</taxon>
        <taxon>Craniata</taxon>
        <taxon>Vertebrata</taxon>
        <taxon>Euteleostomi</taxon>
        <taxon>Actinopterygii</taxon>
        <taxon>Neopterygii</taxon>
        <taxon>Teleostei</taxon>
        <taxon>Neoteleostei</taxon>
        <taxon>Acanthomorphata</taxon>
        <taxon>Carangaria</taxon>
        <taxon>Pleuronectiformes</taxon>
        <taxon>Pleuronectoidei</taxon>
        <taxon>Scophthalmidae</taxon>
        <taxon>Scophthalmus</taxon>
    </lineage>
</organism>